<feature type="domain" description="THIF-type NAD/FAD binding fold" evidence="1">
    <location>
        <begin position="172"/>
        <end position="300"/>
    </location>
</feature>
<reference evidence="3 4" key="1">
    <citation type="submission" date="2021-09" db="EMBL/GenBank/DDBJ databases">
        <title>The complete genome sequence of a new microorganism.</title>
        <authorList>
            <person name="Zi Z."/>
        </authorList>
    </citation>
    <scope>NUCLEOTIDE SEQUENCE [LARGE SCALE GENOMIC DNA]</scope>
    <source>
        <strain evidence="3 4">WGZ8</strain>
    </source>
</reference>
<dbReference type="Pfam" id="PF20590">
    <property type="entry name" value="DUF6791"/>
    <property type="match status" value="1"/>
</dbReference>
<evidence type="ECO:0000313" key="4">
    <source>
        <dbReference type="Proteomes" id="UP000704176"/>
    </source>
</evidence>
<evidence type="ECO:0000259" key="1">
    <source>
        <dbReference type="Pfam" id="PF00899"/>
    </source>
</evidence>
<dbReference type="PANTHER" id="PTHR43267">
    <property type="entry name" value="TRNA THREONYLCARBAMOYLADENOSINE DEHYDRATASE"/>
    <property type="match status" value="1"/>
</dbReference>
<name>A0ABS7VTD1_9HYPH</name>
<keyword evidence="3" id="KW-0808">Transferase</keyword>
<gene>
    <name evidence="3" type="ORF">K9B37_21445</name>
</gene>
<accession>A0ABS7VTD1</accession>
<dbReference type="RefSeq" id="WP_224315580.1">
    <property type="nucleotide sequence ID" value="NZ_JAIRBM010000023.1"/>
</dbReference>
<dbReference type="SUPFAM" id="SSF69572">
    <property type="entry name" value="Activating enzymes of the ubiquitin-like proteins"/>
    <property type="match status" value="1"/>
</dbReference>
<dbReference type="CDD" id="cd01483">
    <property type="entry name" value="E1_enzyme_family"/>
    <property type="match status" value="1"/>
</dbReference>
<feature type="domain" description="DUF6791" evidence="2">
    <location>
        <begin position="10"/>
        <end position="161"/>
    </location>
</feature>
<dbReference type="Gene3D" id="3.40.50.720">
    <property type="entry name" value="NAD(P)-binding Rossmann-like Domain"/>
    <property type="match status" value="1"/>
</dbReference>
<dbReference type="NCBIfam" id="NF004804">
    <property type="entry name" value="PRK06153.1-3"/>
    <property type="match status" value="1"/>
</dbReference>
<sequence>MSLRLISRSPDLQRVRDEGFDLEVRNGVHLLVKKVPYVTAQREVRLGTLVFLLNQLDDVAQRPSDHRAFFAGEMPCHADGSPMTEIILGPEQQQIDPSLITNFTFSQKPARGYYQDCYEQLTTYIQMLESQAQAIEPSATARTRPVVELHPDESVFCYPDSASSRAGITYATQKLAMDRVAIVGLGGTGSYILDLLAKTPVKEIHLFDGDVFSPHNAFRAPGAASLGDLKAKPNKVDHFAAVYSQMRHSVIPHAEYINEENVSQLNAMNFVFVCVDKGGPKKIIANALEQYGVPFIDVGMGIYQKDNALDGIVRVTTSTASKRNHVHDGHRIPFSDRDGDDEYDSNIQIADLNALNAALAVVKWKKICGFYWDFDHEHFSTYTIDGNHMINEDKGDEAGLV</sequence>
<dbReference type="PANTHER" id="PTHR43267:SF1">
    <property type="entry name" value="TRNA THREONYLCARBAMOYLADENOSINE DEHYDRATASE"/>
    <property type="match status" value="1"/>
</dbReference>
<dbReference type="InterPro" id="IPR045886">
    <property type="entry name" value="ThiF/MoeB/HesA"/>
</dbReference>
<protein>
    <submittedName>
        <fullName evidence="3">ThiF family adenylyltransferase</fullName>
    </submittedName>
</protein>
<proteinExistence type="predicted"/>
<dbReference type="GO" id="GO:0016779">
    <property type="term" value="F:nucleotidyltransferase activity"/>
    <property type="evidence" value="ECO:0007669"/>
    <property type="project" value="UniProtKB-KW"/>
</dbReference>
<dbReference type="Pfam" id="PF00899">
    <property type="entry name" value="ThiF"/>
    <property type="match status" value="1"/>
</dbReference>
<keyword evidence="4" id="KW-1185">Reference proteome</keyword>
<dbReference type="InterPro" id="IPR046741">
    <property type="entry name" value="DUF6791"/>
</dbReference>
<organism evidence="3 4">
    <name type="scientific">Microvirga puerhi</name>
    <dbReference type="NCBI Taxonomy" id="2876078"/>
    <lineage>
        <taxon>Bacteria</taxon>
        <taxon>Pseudomonadati</taxon>
        <taxon>Pseudomonadota</taxon>
        <taxon>Alphaproteobacteria</taxon>
        <taxon>Hyphomicrobiales</taxon>
        <taxon>Methylobacteriaceae</taxon>
        <taxon>Microvirga</taxon>
    </lineage>
</organism>
<dbReference type="InterPro" id="IPR000594">
    <property type="entry name" value="ThiF_NAD_FAD-bd"/>
</dbReference>
<dbReference type="EMBL" id="JAIRBM010000023">
    <property type="protein sequence ID" value="MBZ6078828.1"/>
    <property type="molecule type" value="Genomic_DNA"/>
</dbReference>
<evidence type="ECO:0000313" key="3">
    <source>
        <dbReference type="EMBL" id="MBZ6078828.1"/>
    </source>
</evidence>
<comment type="caution">
    <text evidence="3">The sequence shown here is derived from an EMBL/GenBank/DDBJ whole genome shotgun (WGS) entry which is preliminary data.</text>
</comment>
<dbReference type="NCBIfam" id="NF004805">
    <property type="entry name" value="PRK06153.1-4"/>
    <property type="match status" value="1"/>
</dbReference>
<evidence type="ECO:0000259" key="2">
    <source>
        <dbReference type="Pfam" id="PF20590"/>
    </source>
</evidence>
<dbReference type="Proteomes" id="UP000704176">
    <property type="component" value="Unassembled WGS sequence"/>
</dbReference>
<dbReference type="InterPro" id="IPR035985">
    <property type="entry name" value="Ubiquitin-activating_enz"/>
</dbReference>
<keyword evidence="3" id="KW-0548">Nucleotidyltransferase</keyword>